<keyword evidence="2" id="KW-1133">Transmembrane helix</keyword>
<dbReference type="Proteomes" id="UP001281614">
    <property type="component" value="Unassembled WGS sequence"/>
</dbReference>
<name>A0AAD9YQL4_COLKA</name>
<evidence type="ECO:0000313" key="3">
    <source>
        <dbReference type="EMBL" id="KAK2773619.1"/>
    </source>
</evidence>
<comment type="caution">
    <text evidence="3">The sequence shown here is derived from an EMBL/GenBank/DDBJ whole genome shotgun (WGS) entry which is preliminary data.</text>
</comment>
<keyword evidence="2" id="KW-0812">Transmembrane</keyword>
<proteinExistence type="predicted"/>
<feature type="compositionally biased region" description="Basic and acidic residues" evidence="1">
    <location>
        <begin position="30"/>
        <end position="47"/>
    </location>
</feature>
<sequence>MNNTMSSQHLSEAENDPGLGPDNNGIRLGHQKEGNASENERLLDNTDTRTLQARLDPPSSFSGEAGTSTKTAGELDSDSLSTEAAIWRPFWLRPVILGAFGGSLVMIMVALSAMTIHSNKNKGLGTFKPGSDTRDCCWPLGEGGIAGWTIYAMDESPSSQAHGP</sequence>
<organism evidence="3 4">
    <name type="scientific">Colletotrichum kahawae</name>
    <name type="common">Coffee berry disease fungus</name>
    <dbReference type="NCBI Taxonomy" id="34407"/>
    <lineage>
        <taxon>Eukaryota</taxon>
        <taxon>Fungi</taxon>
        <taxon>Dikarya</taxon>
        <taxon>Ascomycota</taxon>
        <taxon>Pezizomycotina</taxon>
        <taxon>Sordariomycetes</taxon>
        <taxon>Hypocreomycetidae</taxon>
        <taxon>Glomerellales</taxon>
        <taxon>Glomerellaceae</taxon>
        <taxon>Colletotrichum</taxon>
        <taxon>Colletotrichum gloeosporioides species complex</taxon>
    </lineage>
</organism>
<accession>A0AAD9YQL4</accession>
<dbReference type="EMBL" id="VYYT01000055">
    <property type="protein sequence ID" value="KAK2773619.1"/>
    <property type="molecule type" value="Genomic_DNA"/>
</dbReference>
<reference evidence="3" key="1">
    <citation type="submission" date="2023-02" db="EMBL/GenBank/DDBJ databases">
        <title>Colletotrichum kahawae CIFC_Que2 genome sequencing and assembly.</title>
        <authorList>
            <person name="Baroncelli R."/>
        </authorList>
    </citation>
    <scope>NUCLEOTIDE SEQUENCE</scope>
    <source>
        <strain evidence="3">CIFC_Que2</strain>
    </source>
</reference>
<evidence type="ECO:0000313" key="4">
    <source>
        <dbReference type="Proteomes" id="UP001281614"/>
    </source>
</evidence>
<feature type="compositionally biased region" description="Polar residues" evidence="1">
    <location>
        <begin position="59"/>
        <end position="71"/>
    </location>
</feature>
<evidence type="ECO:0000256" key="2">
    <source>
        <dbReference type="SAM" id="Phobius"/>
    </source>
</evidence>
<protein>
    <submittedName>
        <fullName evidence="3">Uncharacterized protein</fullName>
    </submittedName>
</protein>
<feature type="compositionally biased region" description="Polar residues" evidence="1">
    <location>
        <begin position="1"/>
        <end position="10"/>
    </location>
</feature>
<dbReference type="AlphaFoldDB" id="A0AAD9YQL4"/>
<feature type="transmembrane region" description="Helical" evidence="2">
    <location>
        <begin position="95"/>
        <end position="116"/>
    </location>
</feature>
<evidence type="ECO:0000256" key="1">
    <source>
        <dbReference type="SAM" id="MobiDB-lite"/>
    </source>
</evidence>
<gene>
    <name evidence="3" type="ORF">CKAH01_13537</name>
</gene>
<feature type="region of interest" description="Disordered" evidence="1">
    <location>
        <begin position="1"/>
        <end position="78"/>
    </location>
</feature>
<keyword evidence="4" id="KW-1185">Reference proteome</keyword>
<keyword evidence="2" id="KW-0472">Membrane</keyword>